<dbReference type="EMBL" id="JASBWT010000023">
    <property type="protein sequence ID" value="KAJ9094940.1"/>
    <property type="molecule type" value="Genomic_DNA"/>
</dbReference>
<protein>
    <submittedName>
        <fullName evidence="1">Uncharacterized protein</fullName>
    </submittedName>
</protein>
<evidence type="ECO:0000313" key="1">
    <source>
        <dbReference type="EMBL" id="KAJ9094940.1"/>
    </source>
</evidence>
<reference evidence="1" key="1">
    <citation type="submission" date="2023-04" db="EMBL/GenBank/DDBJ databases">
        <title>Draft Genome sequencing of Naganishia species isolated from polar environments using Oxford Nanopore Technology.</title>
        <authorList>
            <person name="Leo P."/>
            <person name="Venkateswaran K."/>
        </authorList>
    </citation>
    <scope>NUCLEOTIDE SEQUENCE</scope>
    <source>
        <strain evidence="1">MNA-CCFEE 5423</strain>
    </source>
</reference>
<dbReference type="Proteomes" id="UP001227268">
    <property type="component" value="Unassembled WGS sequence"/>
</dbReference>
<proteinExistence type="predicted"/>
<comment type="caution">
    <text evidence="1">The sequence shown here is derived from an EMBL/GenBank/DDBJ whole genome shotgun (WGS) entry which is preliminary data.</text>
</comment>
<evidence type="ECO:0000313" key="2">
    <source>
        <dbReference type="Proteomes" id="UP001227268"/>
    </source>
</evidence>
<accession>A0ACC2V734</accession>
<gene>
    <name evidence="1" type="ORF">QFC21_005732</name>
</gene>
<name>A0ACC2V734_9TREE</name>
<sequence>MKATMRTLLAFKPRESEDSSSEAITLLRALIRLYLKDVDVAPAYKDSVVREVLTLFQQAVEICRKLQEASQLVVYAKDCAWLYKTAYNLAIQGMSSWENTDSILACFGVAVDLMRIYHNLQGVTSDSQLPQQMLMGLHACLCGYVFAARSTESNEQRTKLWQWARNILAEHRTALDRCPSPPAEIRAQAFILEVEILGSLKQWEEIIALLQSHQAQSLPLPVCEAVADISFQHGVPVAGVEFPNLYRERRRAERSTVTYVLQTLALKIATDSNQSSIVVLRWLRSVIDLLIHRKDSGDLENALQHIERARNIAQSKLNEVRDSEELEWLLATTWNQGLDYINLSNIGQAKAWLEQAIGFCSLTTDGEARLGQILAPMWAYKSYNDDAPDEDEPRFHPPPEPQEKASLFSWTSGLYNKSKKAPIGKLTGILAARRRKPARPARSRRSSFVSSFFSTRRSDHDGRLDKIIKLLELLAEDKVRTQEDQLRSSGRSRTSSRGSWRSRKRKDHDDNYVDDDDDDDDNMPDDDDGDYRQSGRPSSARRGKFGESSSLLGHRRRALEAAGDAGLEAALKDWRSKSSDGKKPGLQDRVKSSLKAGAMGAGRMGFKQVTHPSSKSRRHREDSDEESIDSFEGKANPIIGQLPALESMGKDRLNEMLKAVMKGNATQRPRKNEVAAFVSGYQAPGHSRFRKEMLHYAEESPGLDEEDLLDGILPPVGQYDFDDSPEPLDPVKRRRGKRDDVQEGEIGESHKAAAKSRPLHFDPKASSSVQAFDWPDKEEISRTRDDKLQTSKSKGKMVDMNDDDFAERGSMARQMRSSQRSNPKDIREDPEMMLRQLMQSSGGKGLDSFTEDDIRRLTKASLPDALQSRQTSSTQQSKSKDNDDDSERLLRQLMHSSAEEGLRDFSEDNLRRLTKASSQGAPKPETSDQRSQIKNIDKDPERLLRQLMQIPGEEGGENFNEDDLRRLSKIARGHVPSPLNTNIRKGESSRRHEEDCSRKLGMPPTSQAPDEGFGIAWPSTPHHDPSDEETLPEYESPTTEAFRLNQRQDSRPDSLVRPRSVARARETSPTPPVGRRNEVLFQRVLTTMRSCLDKSKDIAKKQQEYQGERLQPSTEQVILRIVGSWFMKQIPPLERADNLFAFADDDGMFEFLEELAKMSCLLGYPVLQCKRWDSDVYEHLQQEAESLQKCFLGVASVAVVKYLRDASSDLTPDMPRILDTCYDMLKATPNDPSQVLAIIPKIRAQSRDPNRQDKRKALEADGLLDILYELASEFVAGDASVSRPPEVSSPTATKEMSSTPRSLLKTSELPTQTSVSMPREESRVSNMPKQLPMNSSLAAAEGRGLAADFFDAPNPGPEGFSSAVLKDLEHKAEDFNQDYRRKGDNISKAPKEQSQAGAEKIRSIARSTDGLSRLGEQQMGGSLLMAERPKKTTAERAVQAPENTAQNEPEGRNSSSSSDEDHHGGHDAASILPSILRKKLEGRKRSTPKLGNSSKLGMLETLAEEASLQDVGQSDAGKRKRIPTKTRAASSLRSPSKTRAIQSIIKRVPGSYFPPADDLVNVETGDLPKSQPRLRPGPIVSKASIYTPATASPLRASISVVSAEPLTRSSGGAEMQLQRPTATVSSPTGVVFSNPFSGDTAAPVDIDSLQTPPAVPTAPMDTVDTSARPDLTTTSPGTSPKASLVEAIQDYAGGEMIFLTPMASPILAQDAEILADDAENSEEEVTDVTDVSDTSDSASIGSNEVLTSEDIRAGALGDHDMENLVDHGPEPLTEAEKDLVAREPEALVPGPRGVISSQDVRNHSVSFNDFSRAYTGAVPRVEVTPGAIQNTQGEIIPIEDEDIHLEAGDTLIDGTGRVWNSRGLIEPGRDDQGKTILYEVDIAQIKRANNGVMPAMMPWDDDEWMDDEPGTPSYDPDGDTVSATTPASSMNSSLLDTPAGRAGRLRGSQRRESDVDRIDDQLANGFSPGVSEYGDDDEPLDDMDMQAEEERINAEEEADMIRASVNEQKKMGLI</sequence>
<organism evidence="1 2">
    <name type="scientific">Naganishia friedmannii</name>
    <dbReference type="NCBI Taxonomy" id="89922"/>
    <lineage>
        <taxon>Eukaryota</taxon>
        <taxon>Fungi</taxon>
        <taxon>Dikarya</taxon>
        <taxon>Basidiomycota</taxon>
        <taxon>Agaricomycotina</taxon>
        <taxon>Tremellomycetes</taxon>
        <taxon>Filobasidiales</taxon>
        <taxon>Filobasidiaceae</taxon>
        <taxon>Naganishia</taxon>
    </lineage>
</organism>
<keyword evidence="2" id="KW-1185">Reference proteome</keyword>